<evidence type="ECO:0000256" key="4">
    <source>
        <dbReference type="RuleBase" id="RU362029"/>
    </source>
</evidence>
<name>A0AAP9IC61_9GAMM</name>
<evidence type="ECO:0000256" key="2">
    <source>
        <dbReference type="ARBA" id="ARBA00023002"/>
    </source>
</evidence>
<dbReference type="AlphaFoldDB" id="A0AAP9IC61"/>
<proteinExistence type="inferred from homology"/>
<evidence type="ECO:0000256" key="3">
    <source>
        <dbReference type="PROSITE-ProRule" id="PRU01282"/>
    </source>
</evidence>
<dbReference type="EC" id="1.20.4.1" evidence="4"/>
<dbReference type="InterPro" id="IPR006660">
    <property type="entry name" value="Arsenate_reductase-like"/>
</dbReference>
<evidence type="ECO:0000313" key="8">
    <source>
        <dbReference type="Proteomes" id="UP001617714"/>
    </source>
</evidence>
<reference evidence="7" key="1">
    <citation type="submission" date="2019-11" db="EMBL/GenBank/DDBJ databases">
        <authorList>
            <person name="Jee S."/>
        </authorList>
    </citation>
    <scope>NUCLEOTIDE SEQUENCE [LARGE SCALE GENOMIC DNA]</scope>
    <source>
        <strain evidence="7">PZ1</strain>
    </source>
</reference>
<dbReference type="EMBL" id="JBIXKD010000019">
    <property type="protein sequence ID" value="MFJ5322871.1"/>
    <property type="molecule type" value="Genomic_DNA"/>
</dbReference>
<protein>
    <recommendedName>
        <fullName evidence="4">Arsenate reductase</fullName>
        <ecNumber evidence="4">1.20.4.1</ecNumber>
    </recommendedName>
</protein>
<keyword evidence="8" id="KW-1185">Reference proteome</keyword>
<dbReference type="PANTHER" id="PTHR30041">
    <property type="entry name" value="ARSENATE REDUCTASE"/>
    <property type="match status" value="1"/>
</dbReference>
<sequence length="125" mass="13933">MTPSSTQTSVTIYHNPRCSKSRETLALLQEHNITPDVVLYLDTPPDTATLTQLIKQLGFTSARELMRTKEEIYQQLGLSDAALTEAQLIQAMIDNPKLIERPIVVAQGHARIGRPPEQVLEILSL</sequence>
<organism evidence="6 7">
    <name type="scientific">Pectobacterium parvum</name>
    <dbReference type="NCBI Taxonomy" id="2778550"/>
    <lineage>
        <taxon>Bacteria</taxon>
        <taxon>Pseudomonadati</taxon>
        <taxon>Pseudomonadota</taxon>
        <taxon>Gammaproteobacteria</taxon>
        <taxon>Enterobacterales</taxon>
        <taxon>Pectobacteriaceae</taxon>
        <taxon>Pectobacterium</taxon>
    </lineage>
</organism>
<dbReference type="GeneID" id="90770409"/>
<dbReference type="InterPro" id="IPR006659">
    <property type="entry name" value="Arsenate_reductase"/>
</dbReference>
<dbReference type="InterPro" id="IPR036249">
    <property type="entry name" value="Thioredoxin-like_sf"/>
</dbReference>
<dbReference type="CDD" id="cd03034">
    <property type="entry name" value="ArsC_ArsC"/>
    <property type="match status" value="1"/>
</dbReference>
<reference evidence="6" key="2">
    <citation type="journal article" date="2022" name="Plant Pathol J">
        <title>Comparative Genomic Analysis of Pathogenic Factors of Pectobacterium Species Isolated in South Korea Using Whole-Genome Sequencing.</title>
        <authorList>
            <person name="Jee S."/>
            <person name="Kang I.J."/>
            <person name="Bak G."/>
            <person name="Kang S."/>
            <person name="Lee J."/>
            <person name="Heu S."/>
            <person name="Hwang I."/>
        </authorList>
    </citation>
    <scope>NUCLEOTIDE SEQUENCE</scope>
    <source>
        <strain evidence="6">PZ1</strain>
    </source>
</reference>
<dbReference type="EMBL" id="CP046377">
    <property type="protein sequence ID" value="QHQ22731.1"/>
    <property type="molecule type" value="Genomic_DNA"/>
</dbReference>
<comment type="similarity">
    <text evidence="1 3 4">Belongs to the ArsC family.</text>
</comment>
<evidence type="ECO:0000313" key="7">
    <source>
        <dbReference type="Proteomes" id="UP000464054"/>
    </source>
</evidence>
<dbReference type="Proteomes" id="UP000464054">
    <property type="component" value="Chromosome"/>
</dbReference>
<evidence type="ECO:0000313" key="5">
    <source>
        <dbReference type="EMBL" id="MFJ5322871.1"/>
    </source>
</evidence>
<dbReference type="Pfam" id="PF03960">
    <property type="entry name" value="ArsC"/>
    <property type="match status" value="1"/>
</dbReference>
<evidence type="ECO:0000313" key="6">
    <source>
        <dbReference type="EMBL" id="QHQ22731.1"/>
    </source>
</evidence>
<accession>A0AAP9IC61</accession>
<dbReference type="PANTHER" id="PTHR30041:SF4">
    <property type="entry name" value="ARSENATE REDUCTASE"/>
    <property type="match status" value="1"/>
</dbReference>
<dbReference type="NCBIfam" id="TIGR00014">
    <property type="entry name" value="arsC"/>
    <property type="match status" value="1"/>
</dbReference>
<comment type="catalytic activity">
    <reaction evidence="4">
        <text>[glutaredoxin]-dithiol + arsenate + glutathione + H(+) = glutathionyl-S-S-[glutaredoxin] + arsenite + H2O</text>
        <dbReference type="Rhea" id="RHEA:22016"/>
        <dbReference type="Rhea" id="RHEA-COMP:10729"/>
        <dbReference type="Rhea" id="RHEA-COMP:17668"/>
        <dbReference type="ChEBI" id="CHEBI:15377"/>
        <dbReference type="ChEBI" id="CHEBI:15378"/>
        <dbReference type="ChEBI" id="CHEBI:29242"/>
        <dbReference type="ChEBI" id="CHEBI:29950"/>
        <dbReference type="ChEBI" id="CHEBI:48597"/>
        <dbReference type="ChEBI" id="CHEBI:57925"/>
        <dbReference type="ChEBI" id="CHEBI:146199"/>
        <dbReference type="EC" id="1.20.4.1"/>
    </reaction>
</comment>
<keyword evidence="2 4" id="KW-0560">Oxidoreductase</keyword>
<dbReference type="SUPFAM" id="SSF52833">
    <property type="entry name" value="Thioredoxin-like"/>
    <property type="match status" value="1"/>
</dbReference>
<dbReference type="GO" id="GO:0008794">
    <property type="term" value="F:arsenate reductase (glutaredoxin) activity"/>
    <property type="evidence" value="ECO:0007669"/>
    <property type="project" value="UniProtKB-UniRule"/>
</dbReference>
<evidence type="ECO:0000256" key="1">
    <source>
        <dbReference type="ARBA" id="ARBA00007198"/>
    </source>
</evidence>
<dbReference type="PROSITE" id="PS51353">
    <property type="entry name" value="ARSC"/>
    <property type="match status" value="1"/>
</dbReference>
<dbReference type="Gene3D" id="3.40.30.10">
    <property type="entry name" value="Glutaredoxin"/>
    <property type="match status" value="1"/>
</dbReference>
<dbReference type="RefSeq" id="WP_039512393.1">
    <property type="nucleotide sequence ID" value="NZ_CP046377.1"/>
</dbReference>
<dbReference type="Proteomes" id="UP001617714">
    <property type="component" value="Unassembled WGS sequence"/>
</dbReference>
<reference evidence="5 8" key="3">
    <citation type="submission" date="2024-10" db="EMBL/GenBank/DDBJ databases">
        <authorList>
            <person name="Lu C.-H."/>
        </authorList>
    </citation>
    <scope>NUCLEOTIDE SEQUENCE [LARGE SCALE GENOMIC DNA]</scope>
    <source>
        <strain evidence="5 8">22QBSP01-2</strain>
    </source>
</reference>
<gene>
    <name evidence="6" type="primary">arsC</name>
    <name evidence="5" type="ORF">ACIPSN_16175</name>
    <name evidence="6" type="ORF">GMX10_00410</name>
</gene>